<dbReference type="RefSeq" id="WP_089248593.1">
    <property type="nucleotide sequence ID" value="NZ_FZPH01000004.1"/>
</dbReference>
<dbReference type="GO" id="GO:0071949">
    <property type="term" value="F:FAD binding"/>
    <property type="evidence" value="ECO:0007669"/>
    <property type="project" value="InterPro"/>
</dbReference>
<evidence type="ECO:0000256" key="1">
    <source>
        <dbReference type="ARBA" id="ARBA00001974"/>
    </source>
</evidence>
<dbReference type="Gene3D" id="3.30.70.2450">
    <property type="match status" value="1"/>
</dbReference>
<evidence type="ECO:0000313" key="5">
    <source>
        <dbReference type="EMBL" id="SNT27523.1"/>
    </source>
</evidence>
<dbReference type="Pfam" id="PF01494">
    <property type="entry name" value="FAD_binding_3"/>
    <property type="match status" value="1"/>
</dbReference>
<dbReference type="AlphaFoldDB" id="A0A239LCF2"/>
<accession>A0A239LCF2</accession>
<dbReference type="SUPFAM" id="SSF51905">
    <property type="entry name" value="FAD/NAD(P)-binding domain"/>
    <property type="match status" value="1"/>
</dbReference>
<dbReference type="PANTHER" id="PTHR43004:SF19">
    <property type="entry name" value="BINDING MONOOXYGENASE, PUTATIVE (JCVI)-RELATED"/>
    <property type="match status" value="1"/>
</dbReference>
<dbReference type="InterPro" id="IPR050641">
    <property type="entry name" value="RIFMO-like"/>
</dbReference>
<evidence type="ECO:0000256" key="3">
    <source>
        <dbReference type="ARBA" id="ARBA00022827"/>
    </source>
</evidence>
<dbReference type="PANTHER" id="PTHR43004">
    <property type="entry name" value="TRK SYSTEM POTASSIUM UPTAKE PROTEIN"/>
    <property type="match status" value="1"/>
</dbReference>
<evidence type="ECO:0000256" key="2">
    <source>
        <dbReference type="ARBA" id="ARBA00022630"/>
    </source>
</evidence>
<dbReference type="InterPro" id="IPR002938">
    <property type="entry name" value="FAD-bd"/>
</dbReference>
<protein>
    <submittedName>
        <fullName evidence="5">2-polyprenyl-6-methoxyphenol hydroxylase</fullName>
    </submittedName>
</protein>
<dbReference type="GO" id="GO:0016709">
    <property type="term" value="F:oxidoreductase activity, acting on paired donors, with incorporation or reduction of molecular oxygen, NAD(P)H as one donor, and incorporation of one atom of oxygen"/>
    <property type="evidence" value="ECO:0007669"/>
    <property type="project" value="UniProtKB-ARBA"/>
</dbReference>
<keyword evidence="3" id="KW-0274">FAD</keyword>
<gene>
    <name evidence="5" type="ORF">SAMN05421812_104169</name>
</gene>
<dbReference type="OrthoDB" id="3647401at2"/>
<dbReference type="EMBL" id="FZPH01000004">
    <property type="protein sequence ID" value="SNT27523.1"/>
    <property type="molecule type" value="Genomic_DNA"/>
</dbReference>
<proteinExistence type="predicted"/>
<organism evidence="5 6">
    <name type="scientific">Asanoa hainanensis</name>
    <dbReference type="NCBI Taxonomy" id="560556"/>
    <lineage>
        <taxon>Bacteria</taxon>
        <taxon>Bacillati</taxon>
        <taxon>Actinomycetota</taxon>
        <taxon>Actinomycetes</taxon>
        <taxon>Micromonosporales</taxon>
        <taxon>Micromonosporaceae</taxon>
        <taxon>Asanoa</taxon>
    </lineage>
</organism>
<name>A0A239LCF2_9ACTN</name>
<feature type="domain" description="FAD-binding" evidence="4">
    <location>
        <begin position="5"/>
        <end position="338"/>
    </location>
</feature>
<sequence>MLPNETDVLVVGAGPVGLATAVTLAQRGITATVVDQAAEGANTSRAAVIHAHTLEELDRIGVAETLVRQGVRAPRFTIRDRDRTLVPVRFDDLPTRFPYALMVSQAVTEAVLLDRLTQLGGRVLRPHQVLGLTVDGEGAKVDFADGATCRARYVVGADGMHSAVRKHAGIGFGDAGTAGESFTLADIRVDSDLPRDEVVLFFSGTGMVVWAPLPGDVVRIVAAVDDAPEVPDVAYIQALLDARGPARRRSVVRDVVWGSRFRVHHRVADRFRAGPVLLAGDAGHVHSPAGGQGMNLGLHDAIALGETLAAVLSGEPESMLDDYAAARRPIAQEVVTFANRLTRLATAPAPARPVRNTILAGLSALPVFRRKLAWRLSGLVYR</sequence>
<comment type="cofactor">
    <cofactor evidence="1">
        <name>FAD</name>
        <dbReference type="ChEBI" id="CHEBI:57692"/>
    </cofactor>
</comment>
<keyword evidence="6" id="KW-1185">Reference proteome</keyword>
<evidence type="ECO:0000313" key="6">
    <source>
        <dbReference type="Proteomes" id="UP000198362"/>
    </source>
</evidence>
<evidence type="ECO:0000259" key="4">
    <source>
        <dbReference type="Pfam" id="PF01494"/>
    </source>
</evidence>
<dbReference type="InterPro" id="IPR036188">
    <property type="entry name" value="FAD/NAD-bd_sf"/>
</dbReference>
<keyword evidence="2" id="KW-0285">Flavoprotein</keyword>
<dbReference type="Gene3D" id="3.50.50.60">
    <property type="entry name" value="FAD/NAD(P)-binding domain"/>
    <property type="match status" value="1"/>
</dbReference>
<dbReference type="Proteomes" id="UP000198362">
    <property type="component" value="Unassembled WGS sequence"/>
</dbReference>
<dbReference type="PRINTS" id="PR00420">
    <property type="entry name" value="RNGMNOXGNASE"/>
</dbReference>
<reference evidence="5 6" key="1">
    <citation type="submission" date="2017-06" db="EMBL/GenBank/DDBJ databases">
        <authorList>
            <person name="Kim H.J."/>
            <person name="Triplett B.A."/>
        </authorList>
    </citation>
    <scope>NUCLEOTIDE SEQUENCE [LARGE SCALE GENOMIC DNA]</scope>
    <source>
        <strain evidence="5 6">CGMCC 4.5593</strain>
    </source>
</reference>